<accession>E6PVR8</accession>
<feature type="region of interest" description="Disordered" evidence="1">
    <location>
        <begin position="131"/>
        <end position="180"/>
    </location>
</feature>
<evidence type="ECO:0000313" key="2">
    <source>
        <dbReference type="EMBL" id="CBH99025.1"/>
    </source>
</evidence>
<organism evidence="2">
    <name type="scientific">mine drainage metagenome</name>
    <dbReference type="NCBI Taxonomy" id="410659"/>
    <lineage>
        <taxon>unclassified sequences</taxon>
        <taxon>metagenomes</taxon>
        <taxon>ecological metagenomes</taxon>
    </lineage>
</organism>
<comment type="caution">
    <text evidence="2">The sequence shown here is derived from an EMBL/GenBank/DDBJ whole genome shotgun (WGS) entry which is preliminary data.</text>
</comment>
<proteinExistence type="predicted"/>
<gene>
    <name evidence="2" type="ORF">CARN2_0199</name>
</gene>
<name>E6PVR8_9ZZZZ</name>
<evidence type="ECO:0000256" key="1">
    <source>
        <dbReference type="SAM" id="MobiDB-lite"/>
    </source>
</evidence>
<reference evidence="2" key="1">
    <citation type="submission" date="2009-10" db="EMBL/GenBank/DDBJ databases">
        <title>Diversity of trophic interactions inside an arsenic-rich microbial ecosystem.</title>
        <authorList>
            <person name="Bertin P.N."/>
            <person name="Heinrich-Salmeron A."/>
            <person name="Pelletier E."/>
            <person name="Goulhen-Chollet F."/>
            <person name="Arsene-Ploetze F."/>
            <person name="Gallien S."/>
            <person name="Calteau A."/>
            <person name="Vallenet D."/>
            <person name="Casiot C."/>
            <person name="Chane-Woon-Ming B."/>
            <person name="Giloteaux L."/>
            <person name="Barakat M."/>
            <person name="Bonnefoy V."/>
            <person name="Bruneel O."/>
            <person name="Chandler M."/>
            <person name="Cleiss J."/>
            <person name="Duran R."/>
            <person name="Elbaz-Poulichet F."/>
            <person name="Fonknechten N."/>
            <person name="Lauga B."/>
            <person name="Mornico D."/>
            <person name="Ortet P."/>
            <person name="Schaeffer C."/>
            <person name="Siguier P."/>
            <person name="Alexander Thil Smith A."/>
            <person name="Van Dorsselaer A."/>
            <person name="Weissenbach J."/>
            <person name="Medigue C."/>
            <person name="Le Paslier D."/>
        </authorList>
    </citation>
    <scope>NUCLEOTIDE SEQUENCE</scope>
</reference>
<protein>
    <submittedName>
        <fullName evidence="2">Uncharacterized protein</fullName>
    </submittedName>
</protein>
<sequence length="180" mass="19183">MIVAGRIGNTEFDGNVLQKSGGRRCEALRLEVRADMKHQPITPGREGGILQQRGIAAPVGVGDRGAQLNPGAGTFGQNGDVHAGGRFATGGVEDVRGQLTHIFAYTLKVLCMLFQAEAKYNGNQALSFSRIHRQSRPGEAGASDNTEKDREHSTAGVVSDTRPGGRTFPTHRASSMEEAK</sequence>
<dbReference type="AlphaFoldDB" id="E6PVR8"/>
<dbReference type="EMBL" id="CABM01000065">
    <property type="protein sequence ID" value="CBH99025.1"/>
    <property type="molecule type" value="Genomic_DNA"/>
</dbReference>